<dbReference type="InterPro" id="IPR016193">
    <property type="entry name" value="Cytidine_deaminase-like"/>
</dbReference>
<evidence type="ECO:0000256" key="2">
    <source>
        <dbReference type="ARBA" id="ARBA00011738"/>
    </source>
</evidence>
<dbReference type="GO" id="GO:0052717">
    <property type="term" value="F:tRNA-specific adenosine-34 deaminase activity"/>
    <property type="evidence" value="ECO:0007669"/>
    <property type="project" value="UniProtKB-UniRule"/>
</dbReference>
<feature type="binding site" evidence="8">
    <location>
        <position position="89"/>
    </location>
    <ligand>
        <name>Zn(2+)</name>
        <dbReference type="ChEBI" id="CHEBI:29105"/>
        <note>catalytic</note>
    </ligand>
</feature>
<sequence length="154" mass="17340">MKKIKKDYYWMQKAIFLAKNAQDKGEIPIGSLLIYKNKLIASGWNQPIAKHDPCAHAEIITLRAGGQYLQNYRLVNTTLYVTLEPCIMCSGAILHARISRLVYGAHDYKTGAAGSVMNVFHHPKINHRITVLGGILANECGEILSLFFKKKRIK</sequence>
<evidence type="ECO:0000256" key="1">
    <source>
        <dbReference type="ARBA" id="ARBA00010669"/>
    </source>
</evidence>
<evidence type="ECO:0000256" key="5">
    <source>
        <dbReference type="ARBA" id="ARBA00022801"/>
    </source>
</evidence>
<evidence type="ECO:0000256" key="4">
    <source>
        <dbReference type="ARBA" id="ARBA00022723"/>
    </source>
</evidence>
<evidence type="ECO:0000259" key="9">
    <source>
        <dbReference type="PROSITE" id="PS51747"/>
    </source>
</evidence>
<comment type="function">
    <text evidence="8">Catalyzes the deamination of adenosine to inosine at the wobble position 34 of tRNA(Arg2).</text>
</comment>
<comment type="cofactor">
    <cofactor evidence="8">
        <name>Zn(2+)</name>
        <dbReference type="ChEBI" id="CHEBI:29105"/>
    </cofactor>
    <text evidence="8">Binds 1 zinc ion per subunit.</text>
</comment>
<dbReference type="Proteomes" id="UP000069926">
    <property type="component" value="Chromosome"/>
</dbReference>
<dbReference type="EMBL" id="CP013920">
    <property type="protein sequence ID" value="AMA64949.1"/>
    <property type="molecule type" value="Genomic_DNA"/>
</dbReference>
<dbReference type="Gene3D" id="3.40.140.10">
    <property type="entry name" value="Cytidine Deaminase, domain 2"/>
    <property type="match status" value="1"/>
</dbReference>
<dbReference type="OrthoDB" id="9802676at2"/>
<name>A0A109Q7G4_9GAMM</name>
<dbReference type="EC" id="3.5.4.33" evidence="8"/>
<evidence type="ECO:0000256" key="6">
    <source>
        <dbReference type="ARBA" id="ARBA00022833"/>
    </source>
</evidence>
<dbReference type="SUPFAM" id="SSF53927">
    <property type="entry name" value="Cytidine deaminase-like"/>
    <property type="match status" value="1"/>
</dbReference>
<feature type="binding site" evidence="8">
    <location>
        <position position="56"/>
    </location>
    <ligand>
        <name>Zn(2+)</name>
        <dbReference type="ChEBI" id="CHEBI:29105"/>
        <note>catalytic</note>
    </ligand>
</feature>
<dbReference type="AlphaFoldDB" id="A0A109Q7G4"/>
<feature type="binding site" evidence="8">
    <location>
        <position position="86"/>
    </location>
    <ligand>
        <name>Zn(2+)</name>
        <dbReference type="ChEBI" id="CHEBI:29105"/>
        <note>catalytic</note>
    </ligand>
</feature>
<accession>A0A109Q7G4</accession>
<dbReference type="KEGG" id="asy:AUT07_00374"/>
<comment type="catalytic activity">
    <reaction evidence="7 8">
        <text>adenosine(34) in tRNA + H2O + H(+) = inosine(34) in tRNA + NH4(+)</text>
        <dbReference type="Rhea" id="RHEA:43168"/>
        <dbReference type="Rhea" id="RHEA-COMP:10373"/>
        <dbReference type="Rhea" id="RHEA-COMP:10374"/>
        <dbReference type="ChEBI" id="CHEBI:15377"/>
        <dbReference type="ChEBI" id="CHEBI:15378"/>
        <dbReference type="ChEBI" id="CHEBI:28938"/>
        <dbReference type="ChEBI" id="CHEBI:74411"/>
        <dbReference type="ChEBI" id="CHEBI:82852"/>
        <dbReference type="EC" id="3.5.4.33"/>
    </reaction>
</comment>
<evidence type="ECO:0000313" key="11">
    <source>
        <dbReference type="Proteomes" id="UP000069926"/>
    </source>
</evidence>
<dbReference type="InterPro" id="IPR002125">
    <property type="entry name" value="CMP_dCMP_dom"/>
</dbReference>
<dbReference type="CDD" id="cd01285">
    <property type="entry name" value="nucleoside_deaminase"/>
    <property type="match status" value="1"/>
</dbReference>
<dbReference type="GO" id="GO:0008270">
    <property type="term" value="F:zinc ion binding"/>
    <property type="evidence" value="ECO:0007669"/>
    <property type="project" value="UniProtKB-UniRule"/>
</dbReference>
<dbReference type="PROSITE" id="PS51747">
    <property type="entry name" value="CYT_DCMP_DEAMINASES_2"/>
    <property type="match status" value="1"/>
</dbReference>
<proteinExistence type="inferred from homology"/>
<feature type="active site" description="Proton donor" evidence="8">
    <location>
        <position position="58"/>
    </location>
</feature>
<keyword evidence="11" id="KW-1185">Reference proteome</keyword>
<comment type="similarity">
    <text evidence="1">Belongs to the cytidine and deoxycytidylate deaminase family. ADAT2 subfamily.</text>
</comment>
<evidence type="ECO:0000313" key="10">
    <source>
        <dbReference type="EMBL" id="AMA64949.1"/>
    </source>
</evidence>
<feature type="domain" description="CMP/dCMP-type deaminase" evidence="9">
    <location>
        <begin position="5"/>
        <end position="116"/>
    </location>
</feature>
<dbReference type="PATRIC" id="fig|634113.3.peg.361"/>
<dbReference type="HAMAP" id="MF_00972">
    <property type="entry name" value="tRNA_aden_deaminase"/>
    <property type="match status" value="1"/>
</dbReference>
<dbReference type="RefSeq" id="WP_071889668.1">
    <property type="nucleotide sequence ID" value="NZ_CP013920.1"/>
</dbReference>
<keyword evidence="4 8" id="KW-0479">Metal-binding</keyword>
<dbReference type="NCBIfam" id="NF008113">
    <property type="entry name" value="PRK10860.1"/>
    <property type="match status" value="1"/>
</dbReference>
<evidence type="ECO:0000256" key="7">
    <source>
        <dbReference type="ARBA" id="ARBA00048045"/>
    </source>
</evidence>
<dbReference type="InterPro" id="IPR016192">
    <property type="entry name" value="APOBEC/CMP_deaminase_Zn-bd"/>
</dbReference>
<evidence type="ECO:0000256" key="8">
    <source>
        <dbReference type="HAMAP-Rule" id="MF_00972"/>
    </source>
</evidence>
<organism evidence="10 11">
    <name type="scientific">Candidatus Arsenophonus lipoptenae</name>
    <dbReference type="NCBI Taxonomy" id="634113"/>
    <lineage>
        <taxon>Bacteria</taxon>
        <taxon>Pseudomonadati</taxon>
        <taxon>Pseudomonadota</taxon>
        <taxon>Gammaproteobacteria</taxon>
        <taxon>Enterobacterales</taxon>
        <taxon>Morganellaceae</taxon>
        <taxon>Arsenophonus</taxon>
    </lineage>
</organism>
<dbReference type="PROSITE" id="PS00903">
    <property type="entry name" value="CYT_DCMP_DEAMINASES_1"/>
    <property type="match status" value="1"/>
</dbReference>
<dbReference type="STRING" id="634113.AUT07_00374"/>
<comment type="subunit">
    <text evidence="2 8">Homodimer.</text>
</comment>
<keyword evidence="5 8" id="KW-0378">Hydrolase</keyword>
<dbReference type="PANTHER" id="PTHR11079">
    <property type="entry name" value="CYTOSINE DEAMINASE FAMILY MEMBER"/>
    <property type="match status" value="1"/>
</dbReference>
<keyword evidence="3 8" id="KW-0819">tRNA processing</keyword>
<dbReference type="Pfam" id="PF00383">
    <property type="entry name" value="dCMP_cyt_deam_1"/>
    <property type="match status" value="1"/>
</dbReference>
<gene>
    <name evidence="8 10" type="primary">tadA</name>
    <name evidence="10" type="ORF">AUT07_00374</name>
</gene>
<dbReference type="InterPro" id="IPR028883">
    <property type="entry name" value="tRNA_aden_deaminase"/>
</dbReference>
<keyword evidence="6 8" id="KW-0862">Zinc</keyword>
<dbReference type="PANTHER" id="PTHR11079:SF202">
    <property type="entry name" value="TRNA-SPECIFIC ADENOSINE DEAMINASE"/>
    <property type="match status" value="1"/>
</dbReference>
<dbReference type="GO" id="GO:0002100">
    <property type="term" value="P:tRNA wobble adenosine to inosine editing"/>
    <property type="evidence" value="ECO:0007669"/>
    <property type="project" value="UniProtKB-UniRule"/>
</dbReference>
<reference evidence="10 11" key="1">
    <citation type="submission" date="2016-01" db="EMBL/GenBank/DDBJ databases">
        <title>Genome sequence of Ca. Arsenophonus lipopteni, the exclusive symbiont of a blood sucking fly Lipoptena cervi (Diptera: Hippoboscidae).</title>
        <authorList>
            <person name="Novakova E."/>
            <person name="Hypsa V."/>
            <person name="Nguyen P."/>
            <person name="Husnik F."/>
            <person name="Darby A.C."/>
        </authorList>
    </citation>
    <scope>NUCLEOTIDE SEQUENCE [LARGE SCALE GENOMIC DNA]</scope>
    <source>
        <strain evidence="10 11">CB</strain>
    </source>
</reference>
<dbReference type="FunFam" id="3.40.140.10:FF:000005">
    <property type="entry name" value="tRNA-specific adenosine deaminase"/>
    <property type="match status" value="1"/>
</dbReference>
<evidence type="ECO:0000256" key="3">
    <source>
        <dbReference type="ARBA" id="ARBA00022694"/>
    </source>
</evidence>
<protein>
    <recommendedName>
        <fullName evidence="8">tRNA-specific adenosine deaminase</fullName>
        <ecNumber evidence="8">3.5.4.33</ecNumber>
    </recommendedName>
</protein>